<keyword evidence="1" id="KW-0808">Transferase</keyword>
<evidence type="ECO:0000256" key="2">
    <source>
        <dbReference type="ARBA" id="ARBA00022741"/>
    </source>
</evidence>
<reference evidence="6" key="1">
    <citation type="submission" date="2019-02" db="EMBL/GenBank/DDBJ databases">
        <title>Draft genome sequence of Sphaerospermopsis reniformis NIES-1949.</title>
        <authorList>
            <person name="Yamaguchi H."/>
            <person name="Suzuki S."/>
            <person name="Kawachi M."/>
        </authorList>
    </citation>
    <scope>NUCLEOTIDE SEQUENCE [LARGE SCALE GENOMIC DNA]</scope>
    <source>
        <strain evidence="6">NIES-1949</strain>
    </source>
</reference>
<dbReference type="EMBL" id="BJCE01000043">
    <property type="protein sequence ID" value="GCL36598.1"/>
    <property type="molecule type" value="Genomic_DNA"/>
</dbReference>
<evidence type="ECO:0000256" key="1">
    <source>
        <dbReference type="ARBA" id="ARBA00022679"/>
    </source>
</evidence>
<dbReference type="GO" id="GO:0005829">
    <property type="term" value="C:cytosol"/>
    <property type="evidence" value="ECO:0007669"/>
    <property type="project" value="TreeGrafter"/>
</dbReference>
<keyword evidence="6" id="KW-1185">Reference proteome</keyword>
<dbReference type="GO" id="GO:0005524">
    <property type="term" value="F:ATP binding"/>
    <property type="evidence" value="ECO:0007669"/>
    <property type="project" value="UniProtKB-KW"/>
</dbReference>
<dbReference type="SMART" id="SM00450">
    <property type="entry name" value="RHOD"/>
    <property type="match status" value="1"/>
</dbReference>
<evidence type="ECO:0000259" key="4">
    <source>
        <dbReference type="PROSITE" id="PS50206"/>
    </source>
</evidence>
<sequence>MLNPNLDEIQLTKDDYERYSRHLILPEVGLEGQKRLKAASVLCIGTGGLGSPLLLYLAAAGIGRIGIVDFDVVDFSNLQRQVIHGTSWVGKPKIESAKDRIHEINPYCQVDLYETRLSAENALDIIRPYDVVVDGTDNFPTRYLVNDACVLLNKPNVYGSIFRFEGQATVFNYEGGPNYRDLYPEPPPPGMVPSCAEGGVLGILPGIIGVIQATETVKIIIGKGTTLSGRLMLYNALDMKFRELKLRPNPIRPVIEKLIDYEEFCGIPQAKAAEAKQQMDIQEMTVTELKALIDSGAQDFVLLDVRNPHEYEIAKIPGSVLVPLPEIENGDGVTQVKELLNGHRLIAHCKMGGRSAKALAILKEAGIVGTNVKGGINAWSLEVDPSVPQY</sequence>
<dbReference type="NCBIfam" id="NF004281">
    <property type="entry name" value="PRK05690.1"/>
    <property type="match status" value="1"/>
</dbReference>
<dbReference type="GO" id="GO:0016779">
    <property type="term" value="F:nucleotidyltransferase activity"/>
    <property type="evidence" value="ECO:0007669"/>
    <property type="project" value="TreeGrafter"/>
</dbReference>
<dbReference type="Pfam" id="PF00581">
    <property type="entry name" value="Rhodanese"/>
    <property type="match status" value="1"/>
</dbReference>
<gene>
    <name evidence="5" type="ORF">SR1949_17030</name>
</gene>
<proteinExistence type="predicted"/>
<dbReference type="AlphaFoldDB" id="A0A479ZZA0"/>
<evidence type="ECO:0000256" key="3">
    <source>
        <dbReference type="ARBA" id="ARBA00022840"/>
    </source>
</evidence>
<dbReference type="InterPro" id="IPR001763">
    <property type="entry name" value="Rhodanese-like_dom"/>
</dbReference>
<dbReference type="Gene3D" id="3.40.250.10">
    <property type="entry name" value="Rhodanese-like domain"/>
    <property type="match status" value="1"/>
</dbReference>
<dbReference type="PANTHER" id="PTHR10953">
    <property type="entry name" value="UBIQUITIN-ACTIVATING ENZYME E1"/>
    <property type="match status" value="1"/>
</dbReference>
<dbReference type="GO" id="GO:0008146">
    <property type="term" value="F:sulfotransferase activity"/>
    <property type="evidence" value="ECO:0007669"/>
    <property type="project" value="TreeGrafter"/>
</dbReference>
<dbReference type="FunFam" id="3.40.50.720:FF:000033">
    <property type="entry name" value="Adenylyltransferase and sulfurtransferase MOCS3"/>
    <property type="match status" value="1"/>
</dbReference>
<evidence type="ECO:0000313" key="6">
    <source>
        <dbReference type="Proteomes" id="UP000300142"/>
    </source>
</evidence>
<accession>A0A479ZZA0</accession>
<dbReference type="RefSeq" id="WP_096566447.1">
    <property type="nucleotide sequence ID" value="NZ_BJCE01000043.1"/>
</dbReference>
<dbReference type="Proteomes" id="UP000300142">
    <property type="component" value="Unassembled WGS sequence"/>
</dbReference>
<dbReference type="InterPro" id="IPR036873">
    <property type="entry name" value="Rhodanese-like_dom_sf"/>
</dbReference>
<dbReference type="GO" id="GO:0008641">
    <property type="term" value="F:ubiquitin-like modifier activating enzyme activity"/>
    <property type="evidence" value="ECO:0007669"/>
    <property type="project" value="InterPro"/>
</dbReference>
<feature type="domain" description="Rhodanese" evidence="4">
    <location>
        <begin position="296"/>
        <end position="388"/>
    </location>
</feature>
<dbReference type="PANTHER" id="PTHR10953:SF102">
    <property type="entry name" value="ADENYLYLTRANSFERASE AND SULFURTRANSFERASE MOCS3"/>
    <property type="match status" value="1"/>
</dbReference>
<dbReference type="InterPro" id="IPR000594">
    <property type="entry name" value="ThiF_NAD_FAD-bd"/>
</dbReference>
<comment type="caution">
    <text evidence="5">The sequence shown here is derived from an EMBL/GenBank/DDBJ whole genome shotgun (WGS) entry which is preliminary data.</text>
</comment>
<dbReference type="NCBIfam" id="NF005646">
    <property type="entry name" value="PRK07411.1"/>
    <property type="match status" value="1"/>
</dbReference>
<dbReference type="CDD" id="cd00757">
    <property type="entry name" value="ThiF_MoeB_HesA_family"/>
    <property type="match status" value="1"/>
</dbReference>
<organism evidence="5 6">
    <name type="scientific">Sphaerospermopsis reniformis</name>
    <dbReference type="NCBI Taxonomy" id="531300"/>
    <lineage>
        <taxon>Bacteria</taxon>
        <taxon>Bacillati</taxon>
        <taxon>Cyanobacteriota</taxon>
        <taxon>Cyanophyceae</taxon>
        <taxon>Nostocales</taxon>
        <taxon>Aphanizomenonaceae</taxon>
        <taxon>Sphaerospermopsis</taxon>
    </lineage>
</organism>
<dbReference type="PROSITE" id="PS50206">
    <property type="entry name" value="RHODANESE_3"/>
    <property type="match status" value="1"/>
</dbReference>
<dbReference type="Gene3D" id="3.40.50.720">
    <property type="entry name" value="NAD(P)-binding Rossmann-like Domain"/>
    <property type="match status" value="1"/>
</dbReference>
<dbReference type="InterPro" id="IPR045886">
    <property type="entry name" value="ThiF/MoeB/HesA"/>
</dbReference>
<keyword evidence="3" id="KW-0067">ATP-binding</keyword>
<dbReference type="CDD" id="cd00158">
    <property type="entry name" value="RHOD"/>
    <property type="match status" value="1"/>
</dbReference>
<name>A0A479ZZA0_9CYAN</name>
<protein>
    <submittedName>
        <fullName evidence="5">UBA/THIF-type NAD/FAD-binding protein</fullName>
    </submittedName>
</protein>
<dbReference type="Pfam" id="PF00899">
    <property type="entry name" value="ThiF"/>
    <property type="match status" value="1"/>
</dbReference>
<evidence type="ECO:0000313" key="5">
    <source>
        <dbReference type="EMBL" id="GCL36598.1"/>
    </source>
</evidence>
<dbReference type="GO" id="GO:0004792">
    <property type="term" value="F:thiosulfate-cyanide sulfurtransferase activity"/>
    <property type="evidence" value="ECO:0007669"/>
    <property type="project" value="TreeGrafter"/>
</dbReference>
<dbReference type="SUPFAM" id="SSF69572">
    <property type="entry name" value="Activating enzymes of the ubiquitin-like proteins"/>
    <property type="match status" value="1"/>
</dbReference>
<dbReference type="InterPro" id="IPR035985">
    <property type="entry name" value="Ubiquitin-activating_enz"/>
</dbReference>
<keyword evidence="2" id="KW-0547">Nucleotide-binding</keyword>